<dbReference type="RefSeq" id="WP_188628304.1">
    <property type="nucleotide sequence ID" value="NZ_BMKE01000002.1"/>
</dbReference>
<proteinExistence type="predicted"/>
<dbReference type="Gene3D" id="3.30.450.20">
    <property type="entry name" value="PAS domain"/>
    <property type="match status" value="1"/>
</dbReference>
<dbReference type="EMBL" id="BMKE01000002">
    <property type="protein sequence ID" value="GGB33193.1"/>
    <property type="molecule type" value="Genomic_DNA"/>
</dbReference>
<evidence type="ECO:0000313" key="5">
    <source>
        <dbReference type="Proteomes" id="UP000646152"/>
    </source>
</evidence>
<dbReference type="NCBIfam" id="TIGR00254">
    <property type="entry name" value="GGDEF"/>
    <property type="match status" value="1"/>
</dbReference>
<feature type="domain" description="GGDEF" evidence="3">
    <location>
        <begin position="186"/>
        <end position="319"/>
    </location>
</feature>
<dbReference type="PANTHER" id="PTHR45138:SF9">
    <property type="entry name" value="DIGUANYLATE CYCLASE DGCM-RELATED"/>
    <property type="match status" value="1"/>
</dbReference>
<evidence type="ECO:0000256" key="1">
    <source>
        <dbReference type="ARBA" id="ARBA00012528"/>
    </source>
</evidence>
<sequence length="327" mass="36790">MSISKQDAHAFHFLIDMLESVEIGLVVLDLDYNVQLWNGFMENHSGMTSTAVRDKNLFSLFPELPQAWLKRKIDTVITLNTRAFTSWELRPYLFRFGNSRPITGTAPHMYQNMTISPLARPDGSIKQVCLMLYDVTDVACSRLALEKANSQLGLLSRTDNLTELLNRGAWEGSLNDEFKRYQRYGHSVSLIMLDIDNFKIINDQYGHPVGDDVIRHLASLIRASLRHTDYPGRYGGEEFGIILPETDIEGARLIAERLRQNIAHAVVSSNELIIRYTVSLGVASLTKETPHASDWLRQADDALYAAKHAGKNQVVCTPPFSAPAVQD</sequence>
<comment type="caution">
    <text evidence="4">The sequence shown here is derived from an EMBL/GenBank/DDBJ whole genome shotgun (WGS) entry which is preliminary data.</text>
</comment>
<gene>
    <name evidence="4" type="ORF">GCM10011502_02790</name>
</gene>
<dbReference type="Pfam" id="PF00990">
    <property type="entry name" value="GGDEF"/>
    <property type="match status" value="1"/>
</dbReference>
<dbReference type="InterPro" id="IPR013656">
    <property type="entry name" value="PAS_4"/>
</dbReference>
<dbReference type="Gene3D" id="3.30.70.270">
    <property type="match status" value="1"/>
</dbReference>
<dbReference type="InterPro" id="IPR029787">
    <property type="entry name" value="Nucleotide_cyclase"/>
</dbReference>
<evidence type="ECO:0000256" key="2">
    <source>
        <dbReference type="ARBA" id="ARBA00034247"/>
    </source>
</evidence>
<dbReference type="Pfam" id="PF08448">
    <property type="entry name" value="PAS_4"/>
    <property type="match status" value="1"/>
</dbReference>
<dbReference type="PROSITE" id="PS50887">
    <property type="entry name" value="GGDEF"/>
    <property type="match status" value="1"/>
</dbReference>
<dbReference type="InterPro" id="IPR000014">
    <property type="entry name" value="PAS"/>
</dbReference>
<dbReference type="CDD" id="cd01949">
    <property type="entry name" value="GGDEF"/>
    <property type="match status" value="1"/>
</dbReference>
<dbReference type="Proteomes" id="UP000646152">
    <property type="component" value="Unassembled WGS sequence"/>
</dbReference>
<dbReference type="SMART" id="SM00267">
    <property type="entry name" value="GGDEF"/>
    <property type="match status" value="1"/>
</dbReference>
<dbReference type="InterPro" id="IPR000160">
    <property type="entry name" value="GGDEF_dom"/>
</dbReference>
<evidence type="ECO:0000313" key="4">
    <source>
        <dbReference type="EMBL" id="GGB33193.1"/>
    </source>
</evidence>
<dbReference type="InterPro" id="IPR043128">
    <property type="entry name" value="Rev_trsase/Diguanyl_cyclase"/>
</dbReference>
<keyword evidence="5" id="KW-1185">Reference proteome</keyword>
<dbReference type="PANTHER" id="PTHR45138">
    <property type="entry name" value="REGULATORY COMPONENTS OF SENSORY TRANSDUCTION SYSTEM"/>
    <property type="match status" value="1"/>
</dbReference>
<name>A0ABQ1ICZ9_9GAMM</name>
<dbReference type="SUPFAM" id="SSF55073">
    <property type="entry name" value="Nucleotide cyclase"/>
    <property type="match status" value="1"/>
</dbReference>
<organism evidence="4 5">
    <name type="scientific">Oceanisphaera marina</name>
    <dbReference type="NCBI Taxonomy" id="2017550"/>
    <lineage>
        <taxon>Bacteria</taxon>
        <taxon>Pseudomonadati</taxon>
        <taxon>Pseudomonadota</taxon>
        <taxon>Gammaproteobacteria</taxon>
        <taxon>Aeromonadales</taxon>
        <taxon>Aeromonadaceae</taxon>
        <taxon>Oceanisphaera</taxon>
    </lineage>
</organism>
<dbReference type="InterPro" id="IPR050469">
    <property type="entry name" value="Diguanylate_Cyclase"/>
</dbReference>
<reference evidence="5" key="1">
    <citation type="journal article" date="2019" name="Int. J. Syst. Evol. Microbiol.">
        <title>The Global Catalogue of Microorganisms (GCM) 10K type strain sequencing project: providing services to taxonomists for standard genome sequencing and annotation.</title>
        <authorList>
            <consortium name="The Broad Institute Genomics Platform"/>
            <consortium name="The Broad Institute Genome Sequencing Center for Infectious Disease"/>
            <person name="Wu L."/>
            <person name="Ma J."/>
        </authorList>
    </citation>
    <scope>NUCLEOTIDE SEQUENCE [LARGE SCALE GENOMIC DNA]</scope>
    <source>
        <strain evidence="5">CGMCC 1.15923</strain>
    </source>
</reference>
<accession>A0ABQ1ICZ9</accession>
<protein>
    <recommendedName>
        <fullName evidence="1">diguanylate cyclase</fullName>
        <ecNumber evidence="1">2.7.7.65</ecNumber>
    </recommendedName>
</protein>
<dbReference type="InterPro" id="IPR035965">
    <property type="entry name" value="PAS-like_dom_sf"/>
</dbReference>
<dbReference type="EC" id="2.7.7.65" evidence="1"/>
<dbReference type="NCBIfam" id="TIGR00229">
    <property type="entry name" value="sensory_box"/>
    <property type="match status" value="1"/>
</dbReference>
<dbReference type="SUPFAM" id="SSF55785">
    <property type="entry name" value="PYP-like sensor domain (PAS domain)"/>
    <property type="match status" value="1"/>
</dbReference>
<evidence type="ECO:0000259" key="3">
    <source>
        <dbReference type="PROSITE" id="PS50887"/>
    </source>
</evidence>
<comment type="catalytic activity">
    <reaction evidence="2">
        <text>2 GTP = 3',3'-c-di-GMP + 2 diphosphate</text>
        <dbReference type="Rhea" id="RHEA:24898"/>
        <dbReference type="ChEBI" id="CHEBI:33019"/>
        <dbReference type="ChEBI" id="CHEBI:37565"/>
        <dbReference type="ChEBI" id="CHEBI:58805"/>
        <dbReference type="EC" id="2.7.7.65"/>
    </reaction>
</comment>